<dbReference type="Proteomes" id="UP000004705">
    <property type="component" value="Chromosome"/>
</dbReference>
<dbReference type="InterPro" id="IPR037523">
    <property type="entry name" value="VOC_core"/>
</dbReference>
<dbReference type="InterPro" id="IPR004360">
    <property type="entry name" value="Glyas_Fos-R_dOase_dom"/>
</dbReference>
<dbReference type="Pfam" id="PF18029">
    <property type="entry name" value="Glyoxalase_6"/>
    <property type="match status" value="1"/>
</dbReference>
<name>H8G662_9PSEU</name>
<dbReference type="AlphaFoldDB" id="H8G662"/>
<dbReference type="Gene3D" id="3.10.180.10">
    <property type="entry name" value="2,3-Dihydroxybiphenyl 1,2-Dioxygenase, domain 1"/>
    <property type="match status" value="2"/>
</dbReference>
<feature type="domain" description="VOC" evidence="1">
    <location>
        <begin position="164"/>
        <end position="276"/>
    </location>
</feature>
<reference evidence="2 3" key="1">
    <citation type="journal article" date="2012" name="Stand. Genomic Sci.">
        <title>Genome sequence of the soil bacterium Saccharomonospora azurea type strain (NA-128(T)).</title>
        <authorList>
            <person name="Klenk H.P."/>
            <person name="Held B."/>
            <person name="Lucas S."/>
            <person name="Lapidus A."/>
            <person name="Copeland A."/>
            <person name="Hammon N."/>
            <person name="Pitluck S."/>
            <person name="Goodwin L.A."/>
            <person name="Han C."/>
            <person name="Tapia R."/>
            <person name="Brambilla E.M."/>
            <person name="Potter G."/>
            <person name="Land M."/>
            <person name="Ivanova N."/>
            <person name="Rohde M."/>
            <person name="Goker M."/>
            <person name="Detter J.C."/>
            <person name="Kyrpides N.C."/>
            <person name="Woyke T."/>
        </authorList>
    </citation>
    <scope>NUCLEOTIDE SEQUENCE [LARGE SCALE GENOMIC DNA]</scope>
    <source>
        <strain evidence="2 3">NA-128</strain>
    </source>
</reference>
<dbReference type="Pfam" id="PF00903">
    <property type="entry name" value="Glyoxalase"/>
    <property type="match status" value="1"/>
</dbReference>
<proteinExistence type="predicted"/>
<dbReference type="InterPro" id="IPR029068">
    <property type="entry name" value="Glyas_Bleomycin-R_OHBP_Dase"/>
</dbReference>
<dbReference type="PANTHER" id="PTHR33993:SF14">
    <property type="entry name" value="GB|AAF24581.1"/>
    <property type="match status" value="1"/>
</dbReference>
<dbReference type="InterPro" id="IPR041581">
    <property type="entry name" value="Glyoxalase_6"/>
</dbReference>
<dbReference type="CDD" id="cd07247">
    <property type="entry name" value="SgaA_N_like"/>
    <property type="match status" value="1"/>
</dbReference>
<protein>
    <submittedName>
        <fullName evidence="2">Lactoylglutathione lyase family protein</fullName>
    </submittedName>
</protein>
<dbReference type="EMBL" id="CM001466">
    <property type="protein sequence ID" value="EHY87222.1"/>
    <property type="molecule type" value="Genomic_DNA"/>
</dbReference>
<dbReference type="InterPro" id="IPR052164">
    <property type="entry name" value="Anthracycline_SecMetBiosynth"/>
</dbReference>
<keyword evidence="2" id="KW-0456">Lyase</keyword>
<sequence>MRAAAVGGPAHRQTQPDTALAGETMTELTTAQPPGTPTWIDLGIPELDRAMDFYGSLFGWEFDVGPEETGRYTICRLRGKAVAGMMANPDPDATDFWWNLYFATDDCDATTAKVDGAGGTVMSEPMDVMDQGRMAIIKDPTGATFGLWQAGAHLGCELVNEPNTLLRNDLVTPDPQPARDFYAALFDYTLDSNSDMPDMDFTFLRRPDGHEIGGILGDPSASKSRWGTLFQVADTDETSRRAVELGGTTQEPFDMIYGRLAVITDPFGTEFEVGSPKKD</sequence>
<gene>
    <name evidence="2" type="ORF">SacazDRAFT_00235</name>
</gene>
<feature type="domain" description="VOC" evidence="1">
    <location>
        <begin position="36"/>
        <end position="150"/>
    </location>
</feature>
<dbReference type="SUPFAM" id="SSF54593">
    <property type="entry name" value="Glyoxalase/Bleomycin resistance protein/Dihydroxybiphenyl dioxygenase"/>
    <property type="match status" value="1"/>
</dbReference>
<evidence type="ECO:0000313" key="3">
    <source>
        <dbReference type="Proteomes" id="UP000004705"/>
    </source>
</evidence>
<evidence type="ECO:0000259" key="1">
    <source>
        <dbReference type="PROSITE" id="PS51819"/>
    </source>
</evidence>
<evidence type="ECO:0000313" key="2">
    <source>
        <dbReference type="EMBL" id="EHY87222.1"/>
    </source>
</evidence>
<organism evidence="2 3">
    <name type="scientific">Saccharomonospora azurea NA-128</name>
    <dbReference type="NCBI Taxonomy" id="882081"/>
    <lineage>
        <taxon>Bacteria</taxon>
        <taxon>Bacillati</taxon>
        <taxon>Actinomycetota</taxon>
        <taxon>Actinomycetes</taxon>
        <taxon>Pseudonocardiales</taxon>
        <taxon>Pseudonocardiaceae</taxon>
        <taxon>Saccharomonospora</taxon>
    </lineage>
</organism>
<keyword evidence="3" id="KW-1185">Reference proteome</keyword>
<dbReference type="PANTHER" id="PTHR33993">
    <property type="entry name" value="GLYOXALASE-RELATED"/>
    <property type="match status" value="1"/>
</dbReference>
<dbReference type="HOGENOM" id="CLU_069623_3_0_11"/>
<accession>H8G662</accession>
<dbReference type="GO" id="GO:0016829">
    <property type="term" value="F:lyase activity"/>
    <property type="evidence" value="ECO:0007669"/>
    <property type="project" value="UniProtKB-KW"/>
</dbReference>
<dbReference type="PROSITE" id="PS51819">
    <property type="entry name" value="VOC"/>
    <property type="match status" value="2"/>
</dbReference>